<dbReference type="RefSeq" id="WP_090233714.1">
    <property type="nucleotide sequence ID" value="NZ_FOJW01000002.1"/>
</dbReference>
<protein>
    <recommendedName>
        <fullName evidence="3">Helix-turn-helix domain-containing protein</fullName>
    </recommendedName>
</protein>
<dbReference type="Gene3D" id="1.10.10.10">
    <property type="entry name" value="Winged helix-like DNA-binding domain superfamily/Winged helix DNA-binding domain"/>
    <property type="match status" value="1"/>
</dbReference>
<dbReference type="Proteomes" id="UP000198642">
    <property type="component" value="Unassembled WGS sequence"/>
</dbReference>
<name>A0A1I0W4B8_9BACI</name>
<evidence type="ECO:0008006" key="3">
    <source>
        <dbReference type="Google" id="ProtNLM"/>
    </source>
</evidence>
<dbReference type="OrthoDB" id="2962732at2"/>
<accession>A0A1I0W4B8</accession>
<dbReference type="STRING" id="237679.SAMN04488072_102174"/>
<dbReference type="EMBL" id="FOJW01000002">
    <property type="protein sequence ID" value="SFA83070.1"/>
    <property type="molecule type" value="Genomic_DNA"/>
</dbReference>
<keyword evidence="2" id="KW-1185">Reference proteome</keyword>
<proteinExistence type="predicted"/>
<dbReference type="InterPro" id="IPR036388">
    <property type="entry name" value="WH-like_DNA-bd_sf"/>
</dbReference>
<dbReference type="AlphaFoldDB" id="A0A1I0W4B8"/>
<evidence type="ECO:0000313" key="2">
    <source>
        <dbReference type="Proteomes" id="UP000198642"/>
    </source>
</evidence>
<sequence>MPINTSNHTFIVERSIFSNTFPELKEDRLRVYLLMCRVVGAKKDGICFMSIKTISNEVNLTEHRTRKAIEWLCEKHFIKKVRRWKQSNVYVVLVTPDYDPVKKQYYSNEDIDRGRLSMKDTLNGYVELPVEVMAGSILRDKTLWTDRKIRIFGQLYLYHWIDEFGGVDPKVVQVKKNTMYISELFSYTIGCSSQDIISVIRWLIREGFASKAKTVYRQNPNSIFKEIQYIGDAVKTNKLPSDTLIDVIRMNCIPSLKLKNAIDRTGGRIA</sequence>
<reference evidence="1 2" key="1">
    <citation type="submission" date="2016-10" db="EMBL/GenBank/DDBJ databases">
        <authorList>
            <person name="de Groot N.N."/>
        </authorList>
    </citation>
    <scope>NUCLEOTIDE SEQUENCE [LARGE SCALE GENOMIC DNA]</scope>
    <source>
        <strain evidence="1 2">CGMCC 1.3702</strain>
    </source>
</reference>
<gene>
    <name evidence="1" type="ORF">SAMN04488072_102174</name>
</gene>
<evidence type="ECO:0000313" key="1">
    <source>
        <dbReference type="EMBL" id="SFA83070.1"/>
    </source>
</evidence>
<organism evidence="1 2">
    <name type="scientific">Lentibacillus halodurans</name>
    <dbReference type="NCBI Taxonomy" id="237679"/>
    <lineage>
        <taxon>Bacteria</taxon>
        <taxon>Bacillati</taxon>
        <taxon>Bacillota</taxon>
        <taxon>Bacilli</taxon>
        <taxon>Bacillales</taxon>
        <taxon>Bacillaceae</taxon>
        <taxon>Lentibacillus</taxon>
    </lineage>
</organism>